<dbReference type="EMBL" id="CAWYQH010000130">
    <property type="protein sequence ID" value="CAK8692568.1"/>
    <property type="molecule type" value="Genomic_DNA"/>
</dbReference>
<dbReference type="InterPro" id="IPR036770">
    <property type="entry name" value="Ankyrin_rpt-contain_sf"/>
</dbReference>
<dbReference type="InterPro" id="IPR052481">
    <property type="entry name" value="DZAN1"/>
</dbReference>
<feature type="compositionally biased region" description="Basic and acidic residues" evidence="10">
    <location>
        <begin position="118"/>
        <end position="127"/>
    </location>
</feature>
<evidence type="ECO:0000313" key="12">
    <source>
        <dbReference type="EMBL" id="CAK8692568.1"/>
    </source>
</evidence>
<evidence type="ECO:0000259" key="11">
    <source>
        <dbReference type="Pfam" id="PF12773"/>
    </source>
</evidence>
<feature type="region of interest" description="Disordered" evidence="10">
    <location>
        <begin position="716"/>
        <end position="751"/>
    </location>
</feature>
<evidence type="ECO:0000256" key="10">
    <source>
        <dbReference type="SAM" id="MobiDB-lite"/>
    </source>
</evidence>
<feature type="compositionally biased region" description="Basic residues" evidence="10">
    <location>
        <begin position="568"/>
        <end position="578"/>
    </location>
</feature>
<evidence type="ECO:0000256" key="1">
    <source>
        <dbReference type="ARBA" id="ARBA00004138"/>
    </source>
</evidence>
<feature type="compositionally biased region" description="Basic residues" evidence="10">
    <location>
        <begin position="721"/>
        <end position="736"/>
    </location>
</feature>
<evidence type="ECO:0000256" key="5">
    <source>
        <dbReference type="ARBA" id="ARBA00022833"/>
    </source>
</evidence>
<keyword evidence="6 9" id="KW-0040">ANK repeat</keyword>
<evidence type="ECO:0000256" key="9">
    <source>
        <dbReference type="PROSITE-ProRule" id="PRU00023"/>
    </source>
</evidence>
<dbReference type="InterPro" id="IPR026876">
    <property type="entry name" value="Fn3_assoc_repeat"/>
</dbReference>
<name>A0ABP0GNF6_CLALP</name>
<dbReference type="SMART" id="SM00248">
    <property type="entry name" value="ANK"/>
    <property type="match status" value="3"/>
</dbReference>
<accession>A0ABP0GNF6</accession>
<keyword evidence="4" id="KW-0863">Zinc-finger</keyword>
<feature type="domain" description="DZANK-type" evidence="11">
    <location>
        <begin position="318"/>
        <end position="366"/>
    </location>
</feature>
<sequence length="751" mass="83843">MTAGAIAVPTVIPLRLPSSGRTKNNIDSNTLIEIHSDTPGTKIYYTVDNTRPDPVKKLGENTTLLYKQPFMLRDGKRYVKALARTKDGRESNVVTKVFTVDYAEPQTSSDSESEGTDDSNKFQKELSNHSQIESKNITTSLLKGSPYARSQEAWGGIPTSPMHDLRISNDSLMRASLNSSRKDILSHRSGDFVRCVYCDMPRPRDSSSRFCPDCGKPVPVDPNQPSNESASMGMCTKCRSYVPLTQSKCIVCEEPIGPKLKPTASVRLQDGIVCGSCGTNNPSHLTHCASCEHRFPTPVHTGSNAPPLPRLDGALVRCPGCTRVNNPDARFCDWCGEKPIPEQSPMTCSLCKHNNRPYSKFCSQCGSKFVPPDRMDPRNLDLGEQTQTYPFGNLPMWQTVPLPTLPKSPQSTRMVRALKPRSREVQTQTVGMFYPGGKKVVQEQEMLLEMRDRELRMRDKQPALTAVSPGKGYWRKQMDHICGHLRGYTNNNVEFRSVIGEPKLGKILSTAIDEGEEEMTLSMTFALRGHTEFGDGGFRGLQRDLYQSKKKIAFGSTFEPDENEPEKKKKTKKGKKKSAIKEEKLNPEDRLLLKELGPRGDGRVEEVKQLLKEGASPNCIDSERRCALCIAVMKERYDCVQALLKGGADVNRRSGPQHNTPLHHAVKMGPNGKDMVKMLLEWDAKKDLKNERGLSAYDTAVRADYNSILALFNEPTETKKLRPKPKSRKSLLKPQKKISSSDDSDSEIDVF</sequence>
<feature type="compositionally biased region" description="Polar residues" evidence="10">
    <location>
        <begin position="128"/>
        <end position="137"/>
    </location>
</feature>
<dbReference type="Gene3D" id="1.25.40.20">
    <property type="entry name" value="Ankyrin repeat-containing domain"/>
    <property type="match status" value="1"/>
</dbReference>
<comment type="subcellular location">
    <subcellularLocation>
        <location evidence="1">Cell projection</location>
        <location evidence="1">Cilium</location>
    </subcellularLocation>
</comment>
<dbReference type="Proteomes" id="UP001642483">
    <property type="component" value="Unassembled WGS sequence"/>
</dbReference>
<keyword evidence="7" id="KW-0966">Cell projection</keyword>
<dbReference type="PROSITE" id="PS50088">
    <property type="entry name" value="ANK_REPEAT"/>
    <property type="match status" value="2"/>
</dbReference>
<reference evidence="12 13" key="1">
    <citation type="submission" date="2024-02" db="EMBL/GenBank/DDBJ databases">
        <authorList>
            <person name="Daric V."/>
            <person name="Darras S."/>
        </authorList>
    </citation>
    <scope>NUCLEOTIDE SEQUENCE [LARGE SCALE GENOMIC DNA]</scope>
</reference>
<feature type="compositionally biased region" description="Acidic residues" evidence="10">
    <location>
        <begin position="742"/>
        <end position="751"/>
    </location>
</feature>
<dbReference type="InterPro" id="IPR025874">
    <property type="entry name" value="DZR"/>
</dbReference>
<dbReference type="SUPFAM" id="SSF48403">
    <property type="entry name" value="Ankyrin repeat"/>
    <property type="match status" value="1"/>
</dbReference>
<dbReference type="InterPro" id="IPR002110">
    <property type="entry name" value="Ankyrin_rpt"/>
</dbReference>
<dbReference type="Pfam" id="PF12773">
    <property type="entry name" value="DZR"/>
    <property type="match status" value="1"/>
</dbReference>
<dbReference type="Pfam" id="PF13287">
    <property type="entry name" value="Fn3_assoc"/>
    <property type="match status" value="1"/>
</dbReference>
<keyword evidence="3" id="KW-0677">Repeat</keyword>
<protein>
    <recommendedName>
        <fullName evidence="8">Double zinc ribbon and ankyrin repeat-containing protein 1</fullName>
    </recommendedName>
</protein>
<proteinExistence type="predicted"/>
<keyword evidence="2" id="KW-0479">Metal-binding</keyword>
<dbReference type="PANTHER" id="PTHR16058">
    <property type="entry name" value="DOUBLE ZINC RIBBON AND ANKYRIN REPEAT-CONTAINING PROTEIN 1"/>
    <property type="match status" value="1"/>
</dbReference>
<dbReference type="PANTHER" id="PTHR16058:SF4">
    <property type="entry name" value="DOUBLE ZINC RIBBON AND ANKYRIN REPEAT-CONTAINING PROTEIN 1"/>
    <property type="match status" value="1"/>
</dbReference>
<evidence type="ECO:0000256" key="3">
    <source>
        <dbReference type="ARBA" id="ARBA00022737"/>
    </source>
</evidence>
<feature type="region of interest" description="Disordered" evidence="10">
    <location>
        <begin position="556"/>
        <end position="584"/>
    </location>
</feature>
<keyword evidence="13" id="KW-1185">Reference proteome</keyword>
<evidence type="ECO:0000256" key="6">
    <source>
        <dbReference type="ARBA" id="ARBA00023043"/>
    </source>
</evidence>
<keyword evidence="5" id="KW-0862">Zinc</keyword>
<feature type="repeat" description="ANK" evidence="9">
    <location>
        <begin position="623"/>
        <end position="655"/>
    </location>
</feature>
<organism evidence="12 13">
    <name type="scientific">Clavelina lepadiformis</name>
    <name type="common">Light-bulb sea squirt</name>
    <name type="synonym">Ascidia lepadiformis</name>
    <dbReference type="NCBI Taxonomy" id="159417"/>
    <lineage>
        <taxon>Eukaryota</taxon>
        <taxon>Metazoa</taxon>
        <taxon>Chordata</taxon>
        <taxon>Tunicata</taxon>
        <taxon>Ascidiacea</taxon>
        <taxon>Aplousobranchia</taxon>
        <taxon>Clavelinidae</taxon>
        <taxon>Clavelina</taxon>
    </lineage>
</organism>
<feature type="repeat" description="ANK" evidence="9">
    <location>
        <begin position="657"/>
        <end position="691"/>
    </location>
</feature>
<dbReference type="Pfam" id="PF12796">
    <property type="entry name" value="Ank_2"/>
    <property type="match status" value="1"/>
</dbReference>
<comment type="caution">
    <text evidence="12">The sequence shown here is derived from an EMBL/GenBank/DDBJ whole genome shotgun (WGS) entry which is preliminary data.</text>
</comment>
<evidence type="ECO:0000313" key="13">
    <source>
        <dbReference type="Proteomes" id="UP001642483"/>
    </source>
</evidence>
<feature type="region of interest" description="Disordered" evidence="10">
    <location>
        <begin position="104"/>
        <end position="137"/>
    </location>
</feature>
<evidence type="ECO:0000256" key="2">
    <source>
        <dbReference type="ARBA" id="ARBA00022723"/>
    </source>
</evidence>
<evidence type="ECO:0000256" key="7">
    <source>
        <dbReference type="ARBA" id="ARBA00023273"/>
    </source>
</evidence>
<evidence type="ECO:0000256" key="8">
    <source>
        <dbReference type="ARBA" id="ARBA00039856"/>
    </source>
</evidence>
<evidence type="ECO:0000256" key="4">
    <source>
        <dbReference type="ARBA" id="ARBA00022771"/>
    </source>
</evidence>
<gene>
    <name evidence="12" type="ORF">CVLEPA_LOCUS25825</name>
</gene>